<evidence type="ECO:0000256" key="1">
    <source>
        <dbReference type="SAM" id="SignalP"/>
    </source>
</evidence>
<sequence length="242" mass="26426">MKHFNHLKRLALATISCLALVFSAQEAQAQEEENKFSMNVTLNSDQFFGFYPFFSGGYSVSDKMDFTFYGILWSGGTGGGWGNWTEFGMGVSFQASESISITPQIGFLGGNLLSSATAGPGIMGDGIVPNLTVGLSTESLEGEFYLGYYAPLREEGSTLAYTHYWLNAGYKALDFLSFGAHWEHLILSGGSDVEESSDVYQWVGPYLQFSNPNGSTWARFAFGSDVLEGNDSFYKLTVGMGF</sequence>
<name>A0A098S2N0_9BACT</name>
<keyword evidence="1" id="KW-0732">Signal</keyword>
<keyword evidence="3" id="KW-1185">Reference proteome</keyword>
<reference evidence="2 3" key="1">
    <citation type="journal article" date="2014" name="Int. J. Syst. Evol. Microbiol.">
        <title>Phaeodactylibacter xiamenensis gen. nov., sp. nov., a member of the family Saprospiraceae isolated from the marine alga Phaeodactylum tricornutum.</title>
        <authorList>
            <person name="Chen Z.Jr."/>
            <person name="Lei X."/>
            <person name="Lai Q."/>
            <person name="Li Y."/>
            <person name="Zhang B."/>
            <person name="Zhang J."/>
            <person name="Zhang H."/>
            <person name="Yang L."/>
            <person name="Zheng W."/>
            <person name="Tian Y."/>
            <person name="Yu Z."/>
            <person name="Xu H.Jr."/>
            <person name="Zheng T."/>
        </authorList>
    </citation>
    <scope>NUCLEOTIDE SEQUENCE [LARGE SCALE GENOMIC DNA]</scope>
    <source>
        <strain evidence="2 3">KD52</strain>
    </source>
</reference>
<dbReference type="EMBL" id="JPOS01000082">
    <property type="protein sequence ID" value="KGE86073.1"/>
    <property type="molecule type" value="Genomic_DNA"/>
</dbReference>
<evidence type="ECO:0000313" key="3">
    <source>
        <dbReference type="Proteomes" id="UP000029736"/>
    </source>
</evidence>
<protein>
    <recommendedName>
        <fullName evidence="4">Outer membrane protein beta-barrel domain-containing protein</fullName>
    </recommendedName>
</protein>
<dbReference type="InterPro" id="IPR046620">
    <property type="entry name" value="DUF6733"/>
</dbReference>
<accession>A0A098S2N0</accession>
<dbReference type="AlphaFoldDB" id="A0A098S2N0"/>
<evidence type="ECO:0008006" key="4">
    <source>
        <dbReference type="Google" id="ProtNLM"/>
    </source>
</evidence>
<organism evidence="2 3">
    <name type="scientific">Phaeodactylibacter xiamenensis</name>
    <dbReference type="NCBI Taxonomy" id="1524460"/>
    <lineage>
        <taxon>Bacteria</taxon>
        <taxon>Pseudomonadati</taxon>
        <taxon>Bacteroidota</taxon>
        <taxon>Saprospiria</taxon>
        <taxon>Saprospirales</taxon>
        <taxon>Haliscomenobacteraceae</taxon>
        <taxon>Phaeodactylibacter</taxon>
    </lineage>
</organism>
<feature type="chain" id="PRO_5001939786" description="Outer membrane protein beta-barrel domain-containing protein" evidence="1">
    <location>
        <begin position="30"/>
        <end position="242"/>
    </location>
</feature>
<evidence type="ECO:0000313" key="2">
    <source>
        <dbReference type="EMBL" id="KGE86073.1"/>
    </source>
</evidence>
<feature type="signal peptide" evidence="1">
    <location>
        <begin position="1"/>
        <end position="29"/>
    </location>
</feature>
<gene>
    <name evidence="2" type="ORF">IX84_23325</name>
</gene>
<dbReference type="Proteomes" id="UP000029736">
    <property type="component" value="Unassembled WGS sequence"/>
</dbReference>
<comment type="caution">
    <text evidence="2">The sequence shown here is derived from an EMBL/GenBank/DDBJ whole genome shotgun (WGS) entry which is preliminary data.</text>
</comment>
<dbReference type="Pfam" id="PF20507">
    <property type="entry name" value="DUF6733"/>
    <property type="match status" value="1"/>
</dbReference>
<dbReference type="RefSeq" id="WP_044226087.1">
    <property type="nucleotide sequence ID" value="NZ_JBKAGJ010000002.1"/>
</dbReference>
<proteinExistence type="predicted"/>